<evidence type="ECO:0000256" key="1">
    <source>
        <dbReference type="ARBA" id="ARBA00022723"/>
    </source>
</evidence>
<reference evidence="5 6" key="1">
    <citation type="journal article" date="2023" name="Arcadia Sci">
        <title>De novo assembly of a long-read Amblyomma americanum tick genome.</title>
        <authorList>
            <person name="Chou S."/>
            <person name="Poskanzer K.E."/>
            <person name="Rollins M."/>
            <person name="Thuy-Boun P.S."/>
        </authorList>
    </citation>
    <scope>NUCLEOTIDE SEQUENCE [LARGE SCALE GENOMIC DNA]</scope>
    <source>
        <strain evidence="5">F_SG_1</strain>
        <tissue evidence="5">Salivary glands</tissue>
    </source>
</reference>
<evidence type="ECO:0000313" key="5">
    <source>
        <dbReference type="EMBL" id="KAK8777330.1"/>
    </source>
</evidence>
<evidence type="ECO:0000313" key="6">
    <source>
        <dbReference type="Proteomes" id="UP001321473"/>
    </source>
</evidence>
<dbReference type="InterPro" id="IPR013083">
    <property type="entry name" value="Znf_RING/FYVE/PHD"/>
</dbReference>
<comment type="caution">
    <text evidence="5">The sequence shown here is derived from an EMBL/GenBank/DDBJ whole genome shotgun (WGS) entry which is preliminary data.</text>
</comment>
<feature type="region of interest" description="Disordered" evidence="4">
    <location>
        <begin position="188"/>
        <end position="208"/>
    </location>
</feature>
<feature type="compositionally biased region" description="Low complexity" evidence="4">
    <location>
        <begin position="189"/>
        <end position="201"/>
    </location>
</feature>
<keyword evidence="6" id="KW-1185">Reference proteome</keyword>
<name>A0AAQ4ERQ4_AMBAM</name>
<dbReference type="SUPFAM" id="SSF57850">
    <property type="entry name" value="RING/U-box"/>
    <property type="match status" value="1"/>
</dbReference>
<dbReference type="Proteomes" id="UP001321473">
    <property type="component" value="Unassembled WGS sequence"/>
</dbReference>
<protein>
    <recommendedName>
        <fullName evidence="7">Tnf receptor-associated factor</fullName>
    </recommendedName>
</protein>
<organism evidence="5 6">
    <name type="scientific">Amblyomma americanum</name>
    <name type="common">Lone star tick</name>
    <dbReference type="NCBI Taxonomy" id="6943"/>
    <lineage>
        <taxon>Eukaryota</taxon>
        <taxon>Metazoa</taxon>
        <taxon>Ecdysozoa</taxon>
        <taxon>Arthropoda</taxon>
        <taxon>Chelicerata</taxon>
        <taxon>Arachnida</taxon>
        <taxon>Acari</taxon>
        <taxon>Parasitiformes</taxon>
        <taxon>Ixodida</taxon>
        <taxon>Ixodoidea</taxon>
        <taxon>Ixodidae</taxon>
        <taxon>Amblyomminae</taxon>
        <taxon>Amblyomma</taxon>
    </lineage>
</organism>
<dbReference type="PROSITE" id="PS00518">
    <property type="entry name" value="ZF_RING_1"/>
    <property type="match status" value="1"/>
</dbReference>
<evidence type="ECO:0008006" key="7">
    <source>
        <dbReference type="Google" id="ProtNLM"/>
    </source>
</evidence>
<dbReference type="GO" id="GO:0008270">
    <property type="term" value="F:zinc ion binding"/>
    <property type="evidence" value="ECO:0007669"/>
    <property type="project" value="UniProtKB-KW"/>
</dbReference>
<feature type="compositionally biased region" description="Polar residues" evidence="4">
    <location>
        <begin position="1"/>
        <end position="20"/>
    </location>
</feature>
<evidence type="ECO:0000256" key="4">
    <source>
        <dbReference type="SAM" id="MobiDB-lite"/>
    </source>
</evidence>
<gene>
    <name evidence="5" type="ORF">V5799_029325</name>
</gene>
<dbReference type="InterPro" id="IPR017907">
    <property type="entry name" value="Znf_RING_CS"/>
</dbReference>
<sequence length="303" mass="33662">MDHVPSTSKSRPGVGSSMQRIPSAYDPTAQRGDTAEFMGRWHILRGYSDLFDGRPIPFRRRLPDSRVCFTCQEVAATIYMLPCGHSVCDSCIDVRITNPGHVIYTAVCHADGVRFMARDVRKLEFSIEHLMDLEVGCPNMKFGCTFQCKLRELINPDPVHCAYHLKSCDRSHREDIHPRDVVQHWNACSGNPGNGNDSSNDAVDENEAAASSETAELVVVNPLSAPITHVGKEMIDPIIDIMKNILDLFKNTVQGLCQAHSLEELTKLLELLDRLSRVSQVFVEFAKACLANPSPAASDARQE</sequence>
<keyword evidence="1" id="KW-0479">Metal-binding</keyword>
<feature type="region of interest" description="Disordered" evidence="4">
    <location>
        <begin position="1"/>
        <end position="29"/>
    </location>
</feature>
<keyword evidence="2" id="KW-0863">Zinc-finger</keyword>
<accession>A0AAQ4ERQ4</accession>
<dbReference type="EMBL" id="JARKHS020011971">
    <property type="protein sequence ID" value="KAK8777330.1"/>
    <property type="molecule type" value="Genomic_DNA"/>
</dbReference>
<dbReference type="AlphaFoldDB" id="A0AAQ4ERQ4"/>
<keyword evidence="3" id="KW-0862">Zinc</keyword>
<dbReference type="Gene3D" id="3.30.40.10">
    <property type="entry name" value="Zinc/RING finger domain, C3HC4 (zinc finger)"/>
    <property type="match status" value="1"/>
</dbReference>
<evidence type="ECO:0000256" key="3">
    <source>
        <dbReference type="ARBA" id="ARBA00022833"/>
    </source>
</evidence>
<proteinExistence type="predicted"/>
<evidence type="ECO:0000256" key="2">
    <source>
        <dbReference type="ARBA" id="ARBA00022771"/>
    </source>
</evidence>